<keyword evidence="2" id="KW-1185">Reference proteome</keyword>
<organism evidence="1 2">
    <name type="scientific">Diaporthe australafricana</name>
    <dbReference type="NCBI Taxonomy" id="127596"/>
    <lineage>
        <taxon>Eukaryota</taxon>
        <taxon>Fungi</taxon>
        <taxon>Dikarya</taxon>
        <taxon>Ascomycota</taxon>
        <taxon>Pezizomycotina</taxon>
        <taxon>Sordariomycetes</taxon>
        <taxon>Sordariomycetidae</taxon>
        <taxon>Diaporthales</taxon>
        <taxon>Diaporthaceae</taxon>
        <taxon>Diaporthe</taxon>
    </lineage>
</organism>
<dbReference type="PANTHER" id="PTHR47784">
    <property type="entry name" value="STEROL UPTAKE CONTROL PROTEIN 2"/>
    <property type="match status" value="1"/>
</dbReference>
<evidence type="ECO:0008006" key="3">
    <source>
        <dbReference type="Google" id="ProtNLM"/>
    </source>
</evidence>
<dbReference type="InterPro" id="IPR053157">
    <property type="entry name" value="Sterol_Uptake_Regulator"/>
</dbReference>
<evidence type="ECO:0000313" key="2">
    <source>
        <dbReference type="Proteomes" id="UP001583177"/>
    </source>
</evidence>
<name>A0ABR3WCU4_9PEZI</name>
<dbReference type="Proteomes" id="UP001583177">
    <property type="component" value="Unassembled WGS sequence"/>
</dbReference>
<gene>
    <name evidence="1" type="ORF">Daus18300_009864</name>
</gene>
<accession>A0ABR3WCU4</accession>
<dbReference type="PANTHER" id="PTHR47784:SF5">
    <property type="entry name" value="STEROL UPTAKE CONTROL PROTEIN 2"/>
    <property type="match status" value="1"/>
</dbReference>
<reference evidence="1 2" key="1">
    <citation type="journal article" date="2024" name="IMA Fungus">
        <title>IMA Genome - F19 : A genome assembly and annotation guide to empower mycologists, including annotated draft genome sequences of Ceratocystis pirilliformis, Diaporthe australafricana, Fusarium ophioides, Paecilomyces lecythidis, and Sporothrix stenoceras.</title>
        <authorList>
            <person name="Aylward J."/>
            <person name="Wilson A.M."/>
            <person name="Visagie C.M."/>
            <person name="Spraker J."/>
            <person name="Barnes I."/>
            <person name="Buitendag C."/>
            <person name="Ceriani C."/>
            <person name="Del Mar Angel L."/>
            <person name="du Plessis D."/>
            <person name="Fuchs T."/>
            <person name="Gasser K."/>
            <person name="Kramer D."/>
            <person name="Li W."/>
            <person name="Munsamy K."/>
            <person name="Piso A."/>
            <person name="Price J.L."/>
            <person name="Sonnekus B."/>
            <person name="Thomas C."/>
            <person name="van der Nest A."/>
            <person name="van Dijk A."/>
            <person name="van Heerden A."/>
            <person name="van Vuuren N."/>
            <person name="Yilmaz N."/>
            <person name="Duong T.A."/>
            <person name="van der Merwe N.A."/>
            <person name="Wingfield M.J."/>
            <person name="Wingfield B.D."/>
        </authorList>
    </citation>
    <scope>NUCLEOTIDE SEQUENCE [LARGE SCALE GENOMIC DNA]</scope>
    <source>
        <strain evidence="1 2">CMW 18300</strain>
    </source>
</reference>
<proteinExistence type="predicted"/>
<sequence>MALREDLRYVWRVVFPQEGYRHRFVMHGLLALSALHKAYMFPARRQEYLTLSASHHNLGLETFRALLPDVGEDNWRAMLCFASIVVAHVCSLAARSENGCIARPITSTWEFFSVVQGIKTTMEEFIPRLLRSNLGPLVTVIFGQEQEDESTQCSEQVLEYSALPLDTFSVLSELRSFYEGEELLSNREDYVKASSMLDFAAKHIAHQGPNIEIGSILLWVYFVPQSVMHDIRQHKPHALLLLAYFSVFLATTDRRYWFLQGWAKQLLDDVEMRLRAKNHFLKWLEWPRSNTR</sequence>
<comment type="caution">
    <text evidence="1">The sequence shown here is derived from an EMBL/GenBank/DDBJ whole genome shotgun (WGS) entry which is preliminary data.</text>
</comment>
<dbReference type="EMBL" id="JAWRVE010000104">
    <property type="protein sequence ID" value="KAL1858730.1"/>
    <property type="molecule type" value="Genomic_DNA"/>
</dbReference>
<evidence type="ECO:0000313" key="1">
    <source>
        <dbReference type="EMBL" id="KAL1858730.1"/>
    </source>
</evidence>
<protein>
    <recommendedName>
        <fullName evidence="3">C6 zinc finger domain-containing protein</fullName>
    </recommendedName>
</protein>